<dbReference type="GO" id="GO:0043025">
    <property type="term" value="C:neuronal cell body"/>
    <property type="evidence" value="ECO:0007669"/>
    <property type="project" value="TreeGrafter"/>
</dbReference>
<evidence type="ECO:0000256" key="2">
    <source>
        <dbReference type="ARBA" id="ARBA00022475"/>
    </source>
</evidence>
<keyword evidence="2 8" id="KW-1003">Cell membrane</keyword>
<organism evidence="9 10">
    <name type="scientific">Anopheles epiroticus</name>
    <dbReference type="NCBI Taxonomy" id="199890"/>
    <lineage>
        <taxon>Eukaryota</taxon>
        <taxon>Metazoa</taxon>
        <taxon>Ecdysozoa</taxon>
        <taxon>Arthropoda</taxon>
        <taxon>Hexapoda</taxon>
        <taxon>Insecta</taxon>
        <taxon>Pterygota</taxon>
        <taxon>Neoptera</taxon>
        <taxon>Endopterygota</taxon>
        <taxon>Diptera</taxon>
        <taxon>Nematocera</taxon>
        <taxon>Culicoidea</taxon>
        <taxon>Culicidae</taxon>
        <taxon>Anophelinae</taxon>
        <taxon>Anopheles</taxon>
    </lineage>
</organism>
<dbReference type="EnsemblMetazoa" id="AEPI015047-RA">
    <property type="protein sequence ID" value="AEPI015047-PA"/>
    <property type="gene ID" value="AEPI015047"/>
</dbReference>
<comment type="subcellular location">
    <subcellularLocation>
        <location evidence="1 8">Cell membrane</location>
        <topology evidence="1 8">Multi-pass membrane protein</topology>
    </subcellularLocation>
</comment>
<dbReference type="PANTHER" id="PTHR21143">
    <property type="entry name" value="INVERTEBRATE GUSTATORY RECEPTOR"/>
    <property type="match status" value="1"/>
</dbReference>
<name>A0A182PYX9_9DIPT</name>
<keyword evidence="3 8" id="KW-0812">Transmembrane</keyword>
<evidence type="ECO:0000256" key="8">
    <source>
        <dbReference type="RuleBase" id="RU363108"/>
    </source>
</evidence>
<dbReference type="GO" id="GO:0030424">
    <property type="term" value="C:axon"/>
    <property type="evidence" value="ECO:0007669"/>
    <property type="project" value="TreeGrafter"/>
</dbReference>
<keyword evidence="6 8" id="KW-0675">Receptor</keyword>
<feature type="transmembrane region" description="Helical" evidence="8">
    <location>
        <begin position="249"/>
        <end position="273"/>
    </location>
</feature>
<proteinExistence type="inferred from homology"/>
<feature type="transmembrane region" description="Helical" evidence="8">
    <location>
        <begin position="364"/>
        <end position="384"/>
    </location>
</feature>
<dbReference type="Pfam" id="PF08395">
    <property type="entry name" value="7tm_7"/>
    <property type="match status" value="1"/>
</dbReference>
<keyword evidence="4 8" id="KW-1133">Transmembrane helix</keyword>
<dbReference type="GO" id="GO:0005886">
    <property type="term" value="C:plasma membrane"/>
    <property type="evidence" value="ECO:0007669"/>
    <property type="project" value="UniProtKB-SubCell"/>
</dbReference>
<evidence type="ECO:0000256" key="1">
    <source>
        <dbReference type="ARBA" id="ARBA00004651"/>
    </source>
</evidence>
<keyword evidence="5 8" id="KW-0472">Membrane</keyword>
<protein>
    <recommendedName>
        <fullName evidence="8">Gustatory receptor</fullName>
    </recommendedName>
</protein>
<dbReference type="GO" id="GO:0030425">
    <property type="term" value="C:dendrite"/>
    <property type="evidence" value="ECO:0007669"/>
    <property type="project" value="TreeGrafter"/>
</dbReference>
<feature type="transmembrane region" description="Helical" evidence="8">
    <location>
        <begin position="175"/>
        <end position="196"/>
    </location>
</feature>
<feature type="transmembrane region" description="Helical" evidence="8">
    <location>
        <begin position="45"/>
        <end position="66"/>
    </location>
</feature>
<keyword evidence="10" id="KW-1185">Reference proteome</keyword>
<feature type="transmembrane region" description="Helical" evidence="8">
    <location>
        <begin position="72"/>
        <end position="95"/>
    </location>
</feature>
<dbReference type="GO" id="GO:0007165">
    <property type="term" value="P:signal transduction"/>
    <property type="evidence" value="ECO:0007669"/>
    <property type="project" value="UniProtKB-KW"/>
</dbReference>
<evidence type="ECO:0000256" key="4">
    <source>
        <dbReference type="ARBA" id="ARBA00022989"/>
    </source>
</evidence>
<dbReference type="AlphaFoldDB" id="A0A182PYX9"/>
<reference evidence="9" key="2">
    <citation type="submission" date="2020-05" db="UniProtKB">
        <authorList>
            <consortium name="EnsemblMetazoa"/>
        </authorList>
    </citation>
    <scope>IDENTIFICATION</scope>
    <source>
        <strain evidence="9">Epiroticus2</strain>
    </source>
</reference>
<evidence type="ECO:0000313" key="10">
    <source>
        <dbReference type="Proteomes" id="UP000075885"/>
    </source>
</evidence>
<dbReference type="GO" id="GO:0007635">
    <property type="term" value="P:chemosensory behavior"/>
    <property type="evidence" value="ECO:0007669"/>
    <property type="project" value="TreeGrafter"/>
</dbReference>
<dbReference type="VEuPathDB" id="VectorBase:AEPI015047"/>
<evidence type="ECO:0000313" key="9">
    <source>
        <dbReference type="EnsemblMetazoa" id="AEPI015047-PA"/>
    </source>
</evidence>
<evidence type="ECO:0000256" key="5">
    <source>
        <dbReference type="ARBA" id="ARBA00023136"/>
    </source>
</evidence>
<evidence type="ECO:0000256" key="3">
    <source>
        <dbReference type="ARBA" id="ARBA00022692"/>
    </source>
</evidence>
<dbReference type="InterPro" id="IPR013604">
    <property type="entry name" value="7TM_chemorcpt"/>
</dbReference>
<evidence type="ECO:0000256" key="6">
    <source>
        <dbReference type="ARBA" id="ARBA00023170"/>
    </source>
</evidence>
<reference evidence="10" key="1">
    <citation type="submission" date="2013-03" db="EMBL/GenBank/DDBJ databases">
        <title>The Genome Sequence of Anopheles epiroticus epiroticus2.</title>
        <authorList>
            <consortium name="The Broad Institute Genomics Platform"/>
            <person name="Neafsey D.E."/>
            <person name="Howell P."/>
            <person name="Walker B."/>
            <person name="Young S.K."/>
            <person name="Zeng Q."/>
            <person name="Gargeya S."/>
            <person name="Fitzgerald M."/>
            <person name="Haas B."/>
            <person name="Abouelleil A."/>
            <person name="Allen A.W."/>
            <person name="Alvarado L."/>
            <person name="Arachchi H.M."/>
            <person name="Berlin A.M."/>
            <person name="Chapman S.B."/>
            <person name="Gainer-Dewar J."/>
            <person name="Goldberg J."/>
            <person name="Griggs A."/>
            <person name="Gujja S."/>
            <person name="Hansen M."/>
            <person name="Howarth C."/>
            <person name="Imamovic A."/>
            <person name="Ireland A."/>
            <person name="Larimer J."/>
            <person name="McCowan C."/>
            <person name="Murphy C."/>
            <person name="Pearson M."/>
            <person name="Poon T.W."/>
            <person name="Priest M."/>
            <person name="Roberts A."/>
            <person name="Saif S."/>
            <person name="Shea T."/>
            <person name="Sisk P."/>
            <person name="Sykes S."/>
            <person name="Wortman J."/>
            <person name="Nusbaum C."/>
            <person name="Birren B."/>
        </authorList>
    </citation>
    <scope>NUCLEOTIDE SEQUENCE [LARGE SCALE GENOMIC DNA]</scope>
    <source>
        <strain evidence="10">Epiroticus2</strain>
    </source>
</reference>
<dbReference type="GO" id="GO:0050909">
    <property type="term" value="P:sensory perception of taste"/>
    <property type="evidence" value="ECO:0007669"/>
    <property type="project" value="InterPro"/>
</dbReference>
<sequence>MKWFTVDTIFDSLRPVYRAGKTIGMFSHTIDFKRQTLSTSTRDQILLVVTILMDVYALTVSTRMTYSFSNSILLNVGIYCSVNLGIIITLSTSLCNRLVVRRMFRMINTLNHVDQLLMSYGFQLNHQLNHLLTCLYMAAPILTNFLMFISTFFIAHERTAQQFNGAQIIVFLRSSLVFTIFGSYISVTLTSIYMRFRGLNEVISKQFPTSLMADPYKTSNIPVPSVVSTVRCIGDVHGKLSDTIVDFNYCFALQILLMMASAFGYTLFSIFGIIHAFSYPEVDQSHQISMNNMVYGCIYLSFIIQVVVTGSLVTQECKRTVVFVHKAVCYGFYDSIILRQLKFLSQQLQSIAPRVSCLLFDFEWPFLISVAATLVMHIVILVQFDLSIIANKV</sequence>
<feature type="transmembrane region" description="Helical" evidence="8">
    <location>
        <begin position="134"/>
        <end position="155"/>
    </location>
</feature>
<evidence type="ECO:0000256" key="7">
    <source>
        <dbReference type="ARBA" id="ARBA00023224"/>
    </source>
</evidence>
<dbReference type="PANTHER" id="PTHR21143:SF104">
    <property type="entry name" value="GUSTATORY RECEPTOR 8A-RELATED"/>
    <property type="match status" value="1"/>
</dbReference>
<feature type="transmembrane region" description="Helical" evidence="8">
    <location>
        <begin position="293"/>
        <end position="313"/>
    </location>
</feature>
<comment type="function">
    <text evidence="8">Gustatory receptor which mediates acceptance or avoidance behavior, depending on its substrates.</text>
</comment>
<keyword evidence="7 8" id="KW-0807">Transducer</keyword>
<comment type="similarity">
    <text evidence="8">Belongs to the insect chemoreceptor superfamily. Gustatory receptor (GR) family.</text>
</comment>
<dbReference type="STRING" id="199890.A0A182PYX9"/>
<dbReference type="Proteomes" id="UP000075885">
    <property type="component" value="Unassembled WGS sequence"/>
</dbReference>
<accession>A0A182PYX9</accession>
<dbReference type="GO" id="GO:0008049">
    <property type="term" value="P:male courtship behavior"/>
    <property type="evidence" value="ECO:0007669"/>
    <property type="project" value="TreeGrafter"/>
</dbReference>